<dbReference type="PROSITE" id="PS51996">
    <property type="entry name" value="TR_MART"/>
    <property type="match status" value="1"/>
</dbReference>
<dbReference type="EMBL" id="KY684083">
    <property type="protein sequence ID" value="ARF08920.1"/>
    <property type="molecule type" value="Genomic_DNA"/>
</dbReference>
<dbReference type="SUPFAM" id="SSF56399">
    <property type="entry name" value="ADP-ribosylation"/>
    <property type="match status" value="1"/>
</dbReference>
<gene>
    <name evidence="1" type="ORF">Catovirus_1_970</name>
</gene>
<evidence type="ECO:0000313" key="1">
    <source>
        <dbReference type="EMBL" id="ARF08920.1"/>
    </source>
</evidence>
<reference evidence="1" key="1">
    <citation type="journal article" date="2017" name="Science">
        <title>Giant viruses with an expanded complement of translation system components.</title>
        <authorList>
            <person name="Schulz F."/>
            <person name="Yutin N."/>
            <person name="Ivanova N.N."/>
            <person name="Ortega D.R."/>
            <person name="Lee T.K."/>
            <person name="Vierheilig J."/>
            <person name="Daims H."/>
            <person name="Horn M."/>
            <person name="Wagner M."/>
            <person name="Jensen G.J."/>
            <person name="Kyrpides N.C."/>
            <person name="Koonin E.V."/>
            <person name="Woyke T."/>
        </authorList>
    </citation>
    <scope>NUCLEOTIDE SEQUENCE</scope>
    <source>
        <strain evidence="1">CTV1</strain>
    </source>
</reference>
<keyword evidence="1" id="KW-0808">Transferase</keyword>
<name>A0A1V0SB22_9VIRU</name>
<organism evidence="1">
    <name type="scientific">Catovirus CTV1</name>
    <dbReference type="NCBI Taxonomy" id="1977631"/>
    <lineage>
        <taxon>Viruses</taxon>
        <taxon>Varidnaviria</taxon>
        <taxon>Bamfordvirae</taxon>
        <taxon>Nucleocytoviricota</taxon>
        <taxon>Megaviricetes</taxon>
        <taxon>Imitervirales</taxon>
        <taxon>Mimiviridae</taxon>
        <taxon>Klosneuvirinae</taxon>
        <taxon>Catovirus</taxon>
    </lineage>
</organism>
<sequence length="797" mass="95793">MDKHLTESIQCCQSESKFLFINEYNNCKNYYITEYIDKIVFQMNANYYLYNKEQQKIIEYNEQDVMDSIYFLSARLPTENELKDHIMKNKDDITEFIKKNGIEESKKLLKRMISKIENKIPLYDVYSENIYIINQTNVYFRVMYNYYRFPNKDIVDMLITKRDTIEKKLKNNKYKKEDVILKERKKRKFELALDFLGNFDLDILFNTYMRVFYLYSQEIAGNTTVCQRPSFLAHFFHIRPYYTVNEIINLALNMNVACKDDIVINNKSINDLCNKVKENDISAKILLKHEEYMISHDKVGLVQYYSLHGSYFINQYLRNLTKYNYKNESLEKIITSMWQLIIESPEFDKNYTLYRFISNDSYLRDLDIGDIYTEPGFMSTTRDPFYRPDLYSFGFVLLKINIPGKTKGVGLCVETLSHFPLEQEIILPPQTMLKLVKRDENCKYFHTSKNFTSRIKTRYEFDYIGRGQKIFIERPIYTENNLVNFLKIDLKSYDTLEEKIVQFLKNYLDPMHQCKTTIGDKTFTIMTEFFDSTGAYKNFYAIETKKGFSLYSVYNDFMLFFLEIGVQDNYNIMHVDFNRKYSILDRKDIISDEDFVLFISSVAYCFSISKVIIYSEYVSCDKVDKNEINNNDDTLYYGGKYSIDIYNYITKGIKRYESSKILTTEINPKYSYYMLDKMKTTVPYKILKKTDTDELYQIYEKTYKNFFSTEKDNIADFYVWIIKTKCYLIELFIDKLKRMYVNNNPFENDYYVLDTNTFLYNRKYIETFPKYVIQKEFNLKRNVSVIRLNNYKNRIED</sequence>
<dbReference type="GO" id="GO:0016740">
    <property type="term" value="F:transferase activity"/>
    <property type="evidence" value="ECO:0007669"/>
    <property type="project" value="UniProtKB-KW"/>
</dbReference>
<proteinExistence type="predicted"/>
<accession>A0A1V0SB22</accession>
<dbReference type="Gene3D" id="3.90.176.10">
    <property type="entry name" value="Toxin ADP-ribosyltransferase, Chain A, domain 1"/>
    <property type="match status" value="1"/>
</dbReference>
<protein>
    <submittedName>
        <fullName evidence="1">ADP-ribosyltransferase exoenzyme domain protein</fullName>
    </submittedName>
</protein>